<keyword evidence="3" id="KW-1185">Reference proteome</keyword>
<dbReference type="OrthoDB" id="8736147at2"/>
<protein>
    <submittedName>
        <fullName evidence="2">Sugar-transfer associated ATP-grasp</fullName>
    </submittedName>
</protein>
<dbReference type="AlphaFoldDB" id="A0A1H7HVQ3"/>
<dbReference type="Proteomes" id="UP000199081">
    <property type="component" value="Unassembled WGS sequence"/>
</dbReference>
<organism evidence="2 3">
    <name type="scientific">Alkalibacterium pelagium</name>
    <dbReference type="NCBI Taxonomy" id="426702"/>
    <lineage>
        <taxon>Bacteria</taxon>
        <taxon>Bacillati</taxon>
        <taxon>Bacillota</taxon>
        <taxon>Bacilli</taxon>
        <taxon>Lactobacillales</taxon>
        <taxon>Carnobacteriaceae</taxon>
        <taxon>Alkalibacterium</taxon>
    </lineage>
</organism>
<feature type="domain" description="Alpha-L-glutamate ligase-related protein ATP-grasp" evidence="1">
    <location>
        <begin position="73"/>
        <end position="311"/>
    </location>
</feature>
<evidence type="ECO:0000259" key="1">
    <source>
        <dbReference type="Pfam" id="PF14397"/>
    </source>
</evidence>
<dbReference type="EMBL" id="FNZU01000003">
    <property type="protein sequence ID" value="SEK53717.1"/>
    <property type="molecule type" value="Genomic_DNA"/>
</dbReference>
<evidence type="ECO:0000313" key="2">
    <source>
        <dbReference type="EMBL" id="SEK53717.1"/>
    </source>
</evidence>
<evidence type="ECO:0000313" key="3">
    <source>
        <dbReference type="Proteomes" id="UP000199081"/>
    </source>
</evidence>
<gene>
    <name evidence="2" type="ORF">SAMN04488099_103177</name>
</gene>
<dbReference type="STRING" id="426702.SAMN04488099_103177"/>
<sequence length="337" mass="39116">MLTKIKTMHHYVTEELNKDQWQSKHKWMAYPLVSIDLASSIKKYDLHPDEYLQLNFFNLDDNRRKKIISRKERNEYVRLFNKKEDIPNLENKIKFLTNFQDYVNRDFLILEDASYEDYVSFVSSHQGYIAKKSDSGQGKGVEMVSKVEDSDKEFKRLKENSYDLIEEIIEIHPVLRNVSPGGIPPIRFITYVDEMKVPHIIFTAINMSTGSQIVNFNSGAVISIINPETGELMNDGLDKKNKMHELHPVTKKPIKGLRLPEWEALKELVLNAAVMFPEVGYVGWDCTITAKGPCIIEANAKRPAINGLQMEGFKKLDETYGNFDFVRDEYRRRKSKV</sequence>
<dbReference type="SUPFAM" id="SSF56059">
    <property type="entry name" value="Glutathione synthetase ATP-binding domain-like"/>
    <property type="match status" value="1"/>
</dbReference>
<proteinExistence type="predicted"/>
<dbReference type="Pfam" id="PF14397">
    <property type="entry name" value="ATPgrasp_ST"/>
    <property type="match status" value="1"/>
</dbReference>
<accession>A0A1H7HVQ3</accession>
<name>A0A1H7HVQ3_9LACT</name>
<dbReference type="RefSeq" id="WP_091479395.1">
    <property type="nucleotide sequence ID" value="NZ_BJYC01000006.1"/>
</dbReference>
<dbReference type="InterPro" id="IPR039523">
    <property type="entry name" value="RimK-rel_E_lig_ATP-grasp"/>
</dbReference>
<reference evidence="3" key="1">
    <citation type="submission" date="2016-10" db="EMBL/GenBank/DDBJ databases">
        <authorList>
            <person name="Varghese N."/>
            <person name="Submissions S."/>
        </authorList>
    </citation>
    <scope>NUCLEOTIDE SEQUENCE [LARGE SCALE GENOMIC DNA]</scope>
    <source>
        <strain evidence="3">DSM 19183</strain>
    </source>
</reference>